<proteinExistence type="predicted"/>
<dbReference type="EMBL" id="GIFC01001727">
    <property type="protein sequence ID" value="MXU83810.1"/>
    <property type="molecule type" value="Transcribed_RNA"/>
</dbReference>
<protein>
    <submittedName>
        <fullName evidence="2">Putative secreted protein</fullName>
    </submittedName>
</protein>
<reference evidence="2" key="1">
    <citation type="submission" date="2019-12" db="EMBL/GenBank/DDBJ databases">
        <title>An insight into the sialome of adult female Ixodes ricinus ticks feeding for 6 days.</title>
        <authorList>
            <person name="Perner J."/>
            <person name="Ribeiro J.M.C."/>
        </authorList>
    </citation>
    <scope>NUCLEOTIDE SEQUENCE</scope>
    <source>
        <strain evidence="2">Semi-engorged</strain>
        <tissue evidence="2">Salivary glands</tissue>
    </source>
</reference>
<organism evidence="2">
    <name type="scientific">Ixodes ricinus</name>
    <name type="common">Common tick</name>
    <name type="synonym">Acarus ricinus</name>
    <dbReference type="NCBI Taxonomy" id="34613"/>
    <lineage>
        <taxon>Eukaryota</taxon>
        <taxon>Metazoa</taxon>
        <taxon>Ecdysozoa</taxon>
        <taxon>Arthropoda</taxon>
        <taxon>Chelicerata</taxon>
        <taxon>Arachnida</taxon>
        <taxon>Acari</taxon>
        <taxon>Parasitiformes</taxon>
        <taxon>Ixodida</taxon>
        <taxon>Ixodoidea</taxon>
        <taxon>Ixodidae</taxon>
        <taxon>Ixodinae</taxon>
        <taxon>Ixodes</taxon>
    </lineage>
</organism>
<feature type="region of interest" description="Disordered" evidence="1">
    <location>
        <begin position="53"/>
        <end position="77"/>
    </location>
</feature>
<accession>A0A6B0U540</accession>
<evidence type="ECO:0000313" key="2">
    <source>
        <dbReference type="EMBL" id="MXU83810.1"/>
    </source>
</evidence>
<dbReference type="AlphaFoldDB" id="A0A6B0U540"/>
<evidence type="ECO:0000256" key="1">
    <source>
        <dbReference type="SAM" id="MobiDB-lite"/>
    </source>
</evidence>
<sequence>MPARTVACFIFASSLAPCISFPPFFFFQGNLVLVLSLRHGTTHRAAKLGSLRKVRSVSKPDRASLQTTPPHGGNVHP</sequence>
<name>A0A6B0U540_IXORI</name>